<dbReference type="InterPro" id="IPR035906">
    <property type="entry name" value="MetI-like_sf"/>
</dbReference>
<dbReference type="OrthoDB" id="57323at2"/>
<keyword evidence="5" id="KW-0813">Transport</keyword>
<keyword evidence="4 5" id="KW-0472">Membrane</keyword>
<name>A0A1M6AS37_9FIRM</name>
<comment type="similarity">
    <text evidence="5">Belongs to the binding-protein-dependent transport system permease family.</text>
</comment>
<feature type="transmembrane region" description="Helical" evidence="5">
    <location>
        <begin position="342"/>
        <end position="361"/>
    </location>
</feature>
<feature type="transmembrane region" description="Helical" evidence="5">
    <location>
        <begin position="136"/>
        <end position="154"/>
    </location>
</feature>
<dbReference type="RefSeq" id="WP_073045786.1">
    <property type="nucleotide sequence ID" value="NZ_FQZL01000004.1"/>
</dbReference>
<sequence>MKNNNGKFIKITYALIVVFLIYFIVVPVISVVIYGIGSEDSVFFSINGLKRSFEYLFRSLKISVPVTLVATTMGMILSFTLNRIEFSGRRAMRIIALLPFVNPPFVGSISFIMLFGKRGLITHKLLGLTVSPFGPVGIITIQILGLSSLAYILISSSVNKVDTTLEDAARNLGASEGEIFRTITFPLMIPEISSTSLLVFLASMSDFSTPLIIGGNFQTLASDLYIQITGLYDMETAAISGIILLIPCFGAFVLQKYYISRQSYFSEDSMSLDIRYKNMGRKTKAFLIGFCGLFLFIVFTKYFFIVIGSFTKQWGHDYTLTLEHFEVLFTNRYKPFINSVKLATASAFIASLSGVLLAYLIRMKKMYKSFAADFMATLPAAVPGILFGIGYLVTFKYPLFGIGRYIFTDSKPLLLLGTGIIIYIICIARFMNTGLRSGYALLEHVHPDLEKASYNLGASEFAAFAGIIFPLMKDAFFASFLKSFSSGMVTLGAIIFLLLPSNKVAVQQIFQIITGNMMGTAAAMALFLSVLTLVLLGFFYCIFYYNDLVKKHTVKRRAA</sequence>
<keyword evidence="8" id="KW-1185">Reference proteome</keyword>
<gene>
    <name evidence="7" type="ORF">SAMN02745751_00220</name>
</gene>
<dbReference type="Pfam" id="PF00528">
    <property type="entry name" value="BPD_transp_1"/>
    <property type="match status" value="1"/>
</dbReference>
<keyword evidence="3 5" id="KW-1133">Transmembrane helix</keyword>
<evidence type="ECO:0000256" key="5">
    <source>
        <dbReference type="RuleBase" id="RU363032"/>
    </source>
</evidence>
<dbReference type="AlphaFoldDB" id="A0A1M6AS37"/>
<dbReference type="PANTHER" id="PTHR43496:SF1">
    <property type="entry name" value="POLYGALACTURONAN_RHAMNOGALACTURONAN TRANSPORT SYSTEM PERMEASE PROTEIN YTEP"/>
    <property type="match status" value="1"/>
</dbReference>
<evidence type="ECO:0000313" key="7">
    <source>
        <dbReference type="EMBL" id="SHI39023.1"/>
    </source>
</evidence>
<dbReference type="EMBL" id="FQZL01000004">
    <property type="protein sequence ID" value="SHI39023.1"/>
    <property type="molecule type" value="Genomic_DNA"/>
</dbReference>
<dbReference type="GO" id="GO:0005886">
    <property type="term" value="C:plasma membrane"/>
    <property type="evidence" value="ECO:0007669"/>
    <property type="project" value="UniProtKB-SubCell"/>
</dbReference>
<feature type="domain" description="ABC transmembrane type-1" evidence="6">
    <location>
        <begin position="56"/>
        <end position="255"/>
    </location>
</feature>
<evidence type="ECO:0000256" key="4">
    <source>
        <dbReference type="ARBA" id="ARBA00023136"/>
    </source>
</evidence>
<feature type="transmembrane region" description="Helical" evidence="5">
    <location>
        <begin position="94"/>
        <end position="116"/>
    </location>
</feature>
<feature type="domain" description="ABC transmembrane type-1" evidence="6">
    <location>
        <begin position="336"/>
        <end position="539"/>
    </location>
</feature>
<evidence type="ECO:0000256" key="1">
    <source>
        <dbReference type="ARBA" id="ARBA00004141"/>
    </source>
</evidence>
<evidence type="ECO:0000313" key="8">
    <source>
        <dbReference type="Proteomes" id="UP000184052"/>
    </source>
</evidence>
<evidence type="ECO:0000259" key="6">
    <source>
        <dbReference type="PROSITE" id="PS50928"/>
    </source>
</evidence>
<dbReference type="PROSITE" id="PS50928">
    <property type="entry name" value="ABC_TM1"/>
    <property type="match status" value="2"/>
</dbReference>
<dbReference type="SUPFAM" id="SSF161098">
    <property type="entry name" value="MetI-like"/>
    <property type="match status" value="2"/>
</dbReference>
<reference evidence="7 8" key="1">
    <citation type="submission" date="2016-11" db="EMBL/GenBank/DDBJ databases">
        <authorList>
            <person name="Jaros S."/>
            <person name="Januszkiewicz K."/>
            <person name="Wedrychowicz H."/>
        </authorList>
    </citation>
    <scope>NUCLEOTIDE SEQUENCE [LARGE SCALE GENOMIC DNA]</scope>
    <source>
        <strain evidence="7 8">DSM 17477</strain>
    </source>
</reference>
<feature type="transmembrane region" description="Helical" evidence="5">
    <location>
        <begin position="477"/>
        <end position="499"/>
    </location>
</feature>
<feature type="transmembrane region" description="Helical" evidence="5">
    <location>
        <begin position="285"/>
        <end position="310"/>
    </location>
</feature>
<feature type="transmembrane region" description="Helical" evidence="5">
    <location>
        <begin position="12"/>
        <end position="36"/>
    </location>
</feature>
<dbReference type="Proteomes" id="UP000184052">
    <property type="component" value="Unassembled WGS sequence"/>
</dbReference>
<protein>
    <submittedName>
        <fullName evidence="7">Iron(III) transport system permease protein</fullName>
    </submittedName>
</protein>
<accession>A0A1M6AS37</accession>
<dbReference type="CDD" id="cd06261">
    <property type="entry name" value="TM_PBP2"/>
    <property type="match status" value="2"/>
</dbReference>
<evidence type="ECO:0000256" key="2">
    <source>
        <dbReference type="ARBA" id="ARBA00022692"/>
    </source>
</evidence>
<dbReference type="InterPro" id="IPR000515">
    <property type="entry name" value="MetI-like"/>
</dbReference>
<keyword evidence="2 5" id="KW-0812">Transmembrane</keyword>
<feature type="transmembrane region" description="Helical" evidence="5">
    <location>
        <begin position="62"/>
        <end position="82"/>
    </location>
</feature>
<dbReference type="PANTHER" id="PTHR43496">
    <property type="entry name" value="PROTEIN LPLB"/>
    <property type="match status" value="1"/>
</dbReference>
<feature type="transmembrane region" description="Helical" evidence="5">
    <location>
        <begin position="237"/>
        <end position="254"/>
    </location>
</feature>
<organism evidence="7 8">
    <name type="scientific">Dethiosulfatibacter aminovorans DSM 17477</name>
    <dbReference type="NCBI Taxonomy" id="1121476"/>
    <lineage>
        <taxon>Bacteria</taxon>
        <taxon>Bacillati</taxon>
        <taxon>Bacillota</taxon>
        <taxon>Tissierellia</taxon>
        <taxon>Dethiosulfatibacter</taxon>
    </lineage>
</organism>
<evidence type="ECO:0000256" key="3">
    <source>
        <dbReference type="ARBA" id="ARBA00022989"/>
    </source>
</evidence>
<feature type="transmembrane region" description="Helical" evidence="5">
    <location>
        <begin position="520"/>
        <end position="545"/>
    </location>
</feature>
<dbReference type="Gene3D" id="1.10.3720.10">
    <property type="entry name" value="MetI-like"/>
    <property type="match status" value="2"/>
</dbReference>
<proteinExistence type="inferred from homology"/>
<feature type="transmembrane region" description="Helical" evidence="5">
    <location>
        <begin position="373"/>
        <end position="393"/>
    </location>
</feature>
<feature type="transmembrane region" description="Helical" evidence="5">
    <location>
        <begin position="413"/>
        <end position="431"/>
    </location>
</feature>
<dbReference type="GO" id="GO:0055085">
    <property type="term" value="P:transmembrane transport"/>
    <property type="evidence" value="ECO:0007669"/>
    <property type="project" value="InterPro"/>
</dbReference>
<comment type="subcellular location">
    <subcellularLocation>
        <location evidence="5">Cell membrane</location>
        <topology evidence="5">Multi-pass membrane protein</topology>
    </subcellularLocation>
    <subcellularLocation>
        <location evidence="1">Membrane</location>
        <topology evidence="1">Multi-pass membrane protein</topology>
    </subcellularLocation>
</comment>
<dbReference type="STRING" id="1121476.SAMN02745751_00220"/>